<protein>
    <submittedName>
        <fullName evidence="2">Uncharacterized protein</fullName>
    </submittedName>
</protein>
<keyword evidence="3" id="KW-1185">Reference proteome</keyword>
<comment type="caution">
    <text evidence="2">The sequence shown here is derived from an EMBL/GenBank/DDBJ whole genome shotgun (WGS) entry which is preliminary data.</text>
</comment>
<organism evidence="2 3">
    <name type="scientific">Paraburkholderia piptadeniae</name>
    <dbReference type="NCBI Taxonomy" id="1701573"/>
    <lineage>
        <taxon>Bacteria</taxon>
        <taxon>Pseudomonadati</taxon>
        <taxon>Pseudomonadota</taxon>
        <taxon>Betaproteobacteria</taxon>
        <taxon>Burkholderiales</taxon>
        <taxon>Burkholderiaceae</taxon>
        <taxon>Paraburkholderia</taxon>
    </lineage>
</organism>
<evidence type="ECO:0000256" key="1">
    <source>
        <dbReference type="SAM" id="MobiDB-lite"/>
    </source>
</evidence>
<dbReference type="Proteomes" id="UP000195569">
    <property type="component" value="Unassembled WGS sequence"/>
</dbReference>
<gene>
    <name evidence="2" type="ORF">BN2476_320158</name>
</gene>
<evidence type="ECO:0000313" key="2">
    <source>
        <dbReference type="EMBL" id="SIT42515.1"/>
    </source>
</evidence>
<dbReference type="EMBL" id="CYGY02000032">
    <property type="protein sequence ID" value="SIT42515.1"/>
    <property type="molecule type" value="Genomic_DNA"/>
</dbReference>
<proteinExistence type="predicted"/>
<accession>A0A1N7S514</accession>
<feature type="region of interest" description="Disordered" evidence="1">
    <location>
        <begin position="23"/>
        <end position="62"/>
    </location>
</feature>
<evidence type="ECO:0000313" key="3">
    <source>
        <dbReference type="Proteomes" id="UP000195569"/>
    </source>
</evidence>
<name>A0A1N7S514_9BURK</name>
<sequence length="62" mass="6468">MFGVLRDGLTQVKAARGGSYACQAANPKGPEAAAGRADRTRQRQRGVRRTGIGAAPATSDRL</sequence>
<reference evidence="2" key="1">
    <citation type="submission" date="2016-12" db="EMBL/GenBank/DDBJ databases">
        <authorList>
            <person name="Moulin L."/>
        </authorList>
    </citation>
    <scope>NUCLEOTIDE SEQUENCE [LARGE SCALE GENOMIC DNA]</scope>
    <source>
        <strain evidence="2">STM 7183</strain>
    </source>
</reference>
<dbReference type="AlphaFoldDB" id="A0A1N7S514"/>